<feature type="transmembrane region" description="Helical" evidence="1">
    <location>
        <begin position="21"/>
        <end position="45"/>
    </location>
</feature>
<gene>
    <name evidence="2" type="ORF">V1477_019093</name>
</gene>
<keyword evidence="1" id="KW-1133">Transmembrane helix</keyword>
<keyword evidence="1" id="KW-0472">Membrane</keyword>
<accession>A0ABD2ARJ6</accession>
<protein>
    <submittedName>
        <fullName evidence="2">Uncharacterized protein</fullName>
    </submittedName>
</protein>
<name>A0ABD2ARJ6_VESMC</name>
<dbReference type="AlphaFoldDB" id="A0ABD2ARJ6"/>
<reference evidence="2 3" key="1">
    <citation type="journal article" date="2024" name="Ann. Entomol. Soc. Am.">
        <title>Genomic analyses of the southern and eastern yellowjacket wasps (Hymenoptera: Vespidae) reveal evolutionary signatures of social life.</title>
        <authorList>
            <person name="Catto M.A."/>
            <person name="Caine P.B."/>
            <person name="Orr S.E."/>
            <person name="Hunt B.G."/>
            <person name="Goodisman M.A.D."/>
        </authorList>
    </citation>
    <scope>NUCLEOTIDE SEQUENCE [LARGE SCALE GENOMIC DNA]</scope>
    <source>
        <strain evidence="2">232</strain>
        <tissue evidence="2">Head and thorax</tissue>
    </source>
</reference>
<keyword evidence="1" id="KW-0812">Transmembrane</keyword>
<dbReference type="Proteomes" id="UP001607303">
    <property type="component" value="Unassembled WGS sequence"/>
</dbReference>
<keyword evidence="3" id="KW-1185">Reference proteome</keyword>
<evidence type="ECO:0000313" key="3">
    <source>
        <dbReference type="Proteomes" id="UP001607303"/>
    </source>
</evidence>
<proteinExistence type="predicted"/>
<comment type="caution">
    <text evidence="2">The sequence shown here is derived from an EMBL/GenBank/DDBJ whole genome shotgun (WGS) entry which is preliminary data.</text>
</comment>
<sequence length="151" mass="16686">MRNTAVCYSRQRGIVRHGIRLALAAAIYTRVNALQALVHVLGFGVSRQSSSRQFLMQEFANTETVENPNVLTYVYYVRLLVTNAYGLSAQFHYCNNESGTKITESASKRTSEGELDASTRQDSTNLDDVFVYAVFVSSPDPASASRIFSTG</sequence>
<organism evidence="2 3">
    <name type="scientific">Vespula maculifrons</name>
    <name type="common">Eastern yellow jacket</name>
    <name type="synonym">Wasp</name>
    <dbReference type="NCBI Taxonomy" id="7453"/>
    <lineage>
        <taxon>Eukaryota</taxon>
        <taxon>Metazoa</taxon>
        <taxon>Ecdysozoa</taxon>
        <taxon>Arthropoda</taxon>
        <taxon>Hexapoda</taxon>
        <taxon>Insecta</taxon>
        <taxon>Pterygota</taxon>
        <taxon>Neoptera</taxon>
        <taxon>Endopterygota</taxon>
        <taxon>Hymenoptera</taxon>
        <taxon>Apocrita</taxon>
        <taxon>Aculeata</taxon>
        <taxon>Vespoidea</taxon>
        <taxon>Vespidae</taxon>
        <taxon>Vespinae</taxon>
        <taxon>Vespula</taxon>
    </lineage>
</organism>
<evidence type="ECO:0000256" key="1">
    <source>
        <dbReference type="SAM" id="Phobius"/>
    </source>
</evidence>
<dbReference type="EMBL" id="JAYRBN010000114">
    <property type="protein sequence ID" value="KAL2723242.1"/>
    <property type="molecule type" value="Genomic_DNA"/>
</dbReference>
<evidence type="ECO:0000313" key="2">
    <source>
        <dbReference type="EMBL" id="KAL2723242.1"/>
    </source>
</evidence>